<name>A0A6I4UPK2_9SPHN</name>
<evidence type="ECO:0000313" key="2">
    <source>
        <dbReference type="EMBL" id="MXP39694.1"/>
    </source>
</evidence>
<comment type="caution">
    <text evidence="2">The sequence shown here is derived from an EMBL/GenBank/DDBJ whole genome shotgun (WGS) entry which is preliminary data.</text>
</comment>
<dbReference type="EMBL" id="WTYB01000003">
    <property type="protein sequence ID" value="MXP39694.1"/>
    <property type="molecule type" value="Genomic_DNA"/>
</dbReference>
<accession>A0A6I4UPK2</accession>
<dbReference type="AlphaFoldDB" id="A0A6I4UPK2"/>
<dbReference type="Proteomes" id="UP000548685">
    <property type="component" value="Unassembled WGS sequence"/>
</dbReference>
<dbReference type="Proteomes" id="UP000430021">
    <property type="component" value="Unassembled WGS sequence"/>
</dbReference>
<dbReference type="EMBL" id="JACICE010000003">
    <property type="protein sequence ID" value="MBB3776842.1"/>
    <property type="molecule type" value="Genomic_DNA"/>
</dbReference>
<reference evidence="2 3" key="1">
    <citation type="submission" date="2019-12" db="EMBL/GenBank/DDBJ databases">
        <title>Genomic-based taxomic classification of the family Erythrobacteraceae.</title>
        <authorList>
            <person name="Xu L."/>
        </authorList>
    </citation>
    <scope>NUCLEOTIDE SEQUENCE [LARGE SCALE GENOMIC DNA]</scope>
    <source>
        <strain evidence="2 3">JCM 10282</strain>
    </source>
</reference>
<gene>
    <name evidence="1" type="ORF">FHS52_002834</name>
    <name evidence="2" type="ORF">GRI59_13880</name>
</gene>
<evidence type="ECO:0000313" key="3">
    <source>
        <dbReference type="Proteomes" id="UP000430021"/>
    </source>
</evidence>
<protein>
    <submittedName>
        <fullName evidence="2">Uncharacterized protein</fullName>
    </submittedName>
</protein>
<organism evidence="2 3">
    <name type="scientific">Erythrobacter ramosus</name>
    <dbReference type="NCBI Taxonomy" id="35811"/>
    <lineage>
        <taxon>Bacteria</taxon>
        <taxon>Pseudomonadati</taxon>
        <taxon>Pseudomonadota</taxon>
        <taxon>Alphaproteobacteria</taxon>
        <taxon>Sphingomonadales</taxon>
        <taxon>Erythrobacteraceae</taxon>
        <taxon>Erythrobacter/Porphyrobacter group</taxon>
        <taxon>Erythrobacter</taxon>
    </lineage>
</organism>
<dbReference type="OrthoDB" id="7432148at2"/>
<dbReference type="SUPFAM" id="SSF101447">
    <property type="entry name" value="Formin homology 2 domain (FH2 domain)"/>
    <property type="match status" value="1"/>
</dbReference>
<sequence>MSAAPHTSPSPSLAQERTSARTPFGLAITTLAMGGALLAACATPAPPPPPPPPPPPAPVVVEAVPYRPLPPGGAHYVMDIPPRGPDGRRVTVNSNLSDDQLIWNLRSAWNVAALNCLTAEYEPILEGYRAFLTKNVKSLKAVNDRLEKSYTSRFRVRRDAMVARDGYTTQVYNFFAEPAARAGFCRATLDVANRALAAPPTDVLAFARANFDGLLMPFDQFFTDYEAYQQASATWDDKWGTLYGASQPGWVAVQQARASGFVVPSVAVQTVIDPVTGLPVPVIPVNEGVVSQPIIEPMATPPKGKSGQ</sequence>
<evidence type="ECO:0000313" key="4">
    <source>
        <dbReference type="Proteomes" id="UP000548685"/>
    </source>
</evidence>
<dbReference type="RefSeq" id="WP_160761838.1">
    <property type="nucleotide sequence ID" value="NZ_BAAADZ010000011.1"/>
</dbReference>
<reference evidence="1 4" key="2">
    <citation type="submission" date="2020-08" db="EMBL/GenBank/DDBJ databases">
        <title>Genomic Encyclopedia of Type Strains, Phase IV (KMG-IV): sequencing the most valuable type-strain genomes for metagenomic binning, comparative biology and taxonomic classification.</title>
        <authorList>
            <person name="Goeker M."/>
        </authorList>
    </citation>
    <scope>NUCLEOTIDE SEQUENCE [LARGE SCALE GENOMIC DNA]</scope>
    <source>
        <strain evidence="1 4">DSM 8510</strain>
    </source>
</reference>
<evidence type="ECO:0000313" key="1">
    <source>
        <dbReference type="EMBL" id="MBB3776842.1"/>
    </source>
</evidence>
<proteinExistence type="predicted"/>
<keyword evidence="4" id="KW-1185">Reference proteome</keyword>